<comment type="catalytic activity">
    <reaction evidence="1">
        <text>Hydrolyzes single-stranded DNA or mismatched double-stranded DNA and polynucleotides, releasing free uracil.</text>
        <dbReference type="EC" id="3.2.2.27"/>
    </reaction>
</comment>
<reference evidence="14" key="1">
    <citation type="submission" date="2017-09" db="EMBL/GenBank/DDBJ databases">
        <title>Depth-based differentiation of microbial function through sediment-hosted aquifers and enrichment of novel symbionts in the deep terrestrial subsurface.</title>
        <authorList>
            <person name="Probst A.J."/>
            <person name="Ladd B."/>
            <person name="Jarett J.K."/>
            <person name="Geller-Mcgrath D.E."/>
            <person name="Sieber C.M.K."/>
            <person name="Emerson J.B."/>
            <person name="Anantharaman K."/>
            <person name="Thomas B.C."/>
            <person name="Malmstrom R."/>
            <person name="Stieglmeier M."/>
            <person name="Klingl A."/>
            <person name="Woyke T."/>
            <person name="Ryan C.M."/>
            <person name="Banfield J.F."/>
        </authorList>
    </citation>
    <scope>NUCLEOTIDE SEQUENCE [LARGE SCALE GENOMIC DNA]</scope>
</reference>
<dbReference type="AlphaFoldDB" id="A0A2M7AQX6"/>
<keyword evidence="8" id="KW-0378">Hydrolase</keyword>
<keyword evidence="9" id="KW-0408">Iron</keyword>
<dbReference type="InterPro" id="IPR051536">
    <property type="entry name" value="UDG_Type-4/5"/>
</dbReference>
<dbReference type="Gene3D" id="3.40.470.10">
    <property type="entry name" value="Uracil-DNA glycosylase-like domain"/>
    <property type="match status" value="1"/>
</dbReference>
<evidence type="ECO:0000256" key="11">
    <source>
        <dbReference type="ARBA" id="ARBA00023204"/>
    </source>
</evidence>
<dbReference type="GO" id="GO:0004844">
    <property type="term" value="F:uracil DNA N-glycosylase activity"/>
    <property type="evidence" value="ECO:0007669"/>
    <property type="project" value="UniProtKB-EC"/>
</dbReference>
<comment type="similarity">
    <text evidence="2">Belongs to the uracil-DNA glycosylase (UDG) superfamily. Type 4 (UDGa) family.</text>
</comment>
<dbReference type="PANTHER" id="PTHR33693:SF1">
    <property type="entry name" value="TYPE-4 URACIL-DNA GLYCOSYLASE"/>
    <property type="match status" value="1"/>
</dbReference>
<feature type="domain" description="Uracil-DNA glycosylase-like" evidence="12">
    <location>
        <begin position="33"/>
        <end position="182"/>
    </location>
</feature>
<dbReference type="CDD" id="cd10030">
    <property type="entry name" value="UDG-F4_TTUDGA_SPO1dp_like"/>
    <property type="match status" value="1"/>
</dbReference>
<gene>
    <name evidence="13" type="ORF">COS78_04525</name>
</gene>
<dbReference type="NCBIfam" id="TIGR00758">
    <property type="entry name" value="UDG_fam4"/>
    <property type="match status" value="1"/>
</dbReference>
<evidence type="ECO:0000256" key="6">
    <source>
        <dbReference type="ARBA" id="ARBA00022723"/>
    </source>
</evidence>
<proteinExistence type="inferred from homology"/>
<evidence type="ECO:0000256" key="10">
    <source>
        <dbReference type="ARBA" id="ARBA00023014"/>
    </source>
</evidence>
<keyword evidence="5" id="KW-0004">4Fe-4S</keyword>
<dbReference type="SMART" id="SM00987">
    <property type="entry name" value="UreE_C"/>
    <property type="match status" value="1"/>
</dbReference>
<evidence type="ECO:0000256" key="2">
    <source>
        <dbReference type="ARBA" id="ARBA00006521"/>
    </source>
</evidence>
<name>A0A2M7AQX6_9BACT</name>
<evidence type="ECO:0000259" key="12">
    <source>
        <dbReference type="SMART" id="SM00986"/>
    </source>
</evidence>
<keyword evidence="11" id="KW-0234">DNA repair</keyword>
<dbReference type="GO" id="GO:0051539">
    <property type="term" value="F:4 iron, 4 sulfur cluster binding"/>
    <property type="evidence" value="ECO:0007669"/>
    <property type="project" value="UniProtKB-KW"/>
</dbReference>
<dbReference type="EMBL" id="PEWA01000065">
    <property type="protein sequence ID" value="PIU72874.1"/>
    <property type="molecule type" value="Genomic_DNA"/>
</dbReference>
<protein>
    <recommendedName>
        <fullName evidence="4">Type-4 uracil-DNA glycosylase</fullName>
        <ecNumber evidence="3">3.2.2.27</ecNumber>
    </recommendedName>
</protein>
<evidence type="ECO:0000256" key="7">
    <source>
        <dbReference type="ARBA" id="ARBA00022763"/>
    </source>
</evidence>
<comment type="caution">
    <text evidence="13">The sequence shown here is derived from an EMBL/GenBank/DDBJ whole genome shotgun (WGS) entry which is preliminary data.</text>
</comment>
<sequence>METSNSQKLKYVSDLVAKCQKCPLYKTATHSVPGSGNSETKIVFVGEAPGFFEDREGLPFVGNSGKLLDKLLAKINTNRGDVFICNILKHRPPENRDPLPDEIKVCTPYLKAQLEIIKPNIIVTLGRFALNYFLPNDSIGRIHGQIKNLSWQGLDITLIPLYHPSAGLRNGTMLRELESDFLKIDSFLHPQPLIVNSDPNLLNL</sequence>
<organism evidence="13 14">
    <name type="scientific">Candidatus Shapirobacteria bacterium CG06_land_8_20_14_3_00_40_12</name>
    <dbReference type="NCBI Taxonomy" id="1974881"/>
    <lineage>
        <taxon>Bacteria</taxon>
        <taxon>Candidatus Shapironibacteriota</taxon>
    </lineage>
</organism>
<dbReference type="Pfam" id="PF03167">
    <property type="entry name" value="UDG"/>
    <property type="match status" value="1"/>
</dbReference>
<dbReference type="InterPro" id="IPR005273">
    <property type="entry name" value="Ura-DNA_glyco_family4"/>
</dbReference>
<keyword evidence="7" id="KW-0227">DNA damage</keyword>
<dbReference type="SUPFAM" id="SSF52141">
    <property type="entry name" value="Uracil-DNA glycosylase-like"/>
    <property type="match status" value="1"/>
</dbReference>
<dbReference type="GO" id="GO:0046872">
    <property type="term" value="F:metal ion binding"/>
    <property type="evidence" value="ECO:0007669"/>
    <property type="project" value="UniProtKB-KW"/>
</dbReference>
<keyword evidence="10" id="KW-0411">Iron-sulfur</keyword>
<evidence type="ECO:0000313" key="14">
    <source>
        <dbReference type="Proteomes" id="UP000231407"/>
    </source>
</evidence>
<dbReference type="EC" id="3.2.2.27" evidence="3"/>
<dbReference type="GO" id="GO:0006281">
    <property type="term" value="P:DNA repair"/>
    <property type="evidence" value="ECO:0007669"/>
    <property type="project" value="UniProtKB-KW"/>
</dbReference>
<dbReference type="InterPro" id="IPR005122">
    <property type="entry name" value="Uracil-DNA_glycosylase-like"/>
</dbReference>
<evidence type="ECO:0000313" key="13">
    <source>
        <dbReference type="EMBL" id="PIU72874.1"/>
    </source>
</evidence>
<keyword evidence="6" id="KW-0479">Metal-binding</keyword>
<dbReference type="PANTHER" id="PTHR33693">
    <property type="entry name" value="TYPE-5 URACIL-DNA GLYCOSYLASE"/>
    <property type="match status" value="1"/>
</dbReference>
<evidence type="ECO:0000256" key="4">
    <source>
        <dbReference type="ARBA" id="ARBA00019403"/>
    </source>
</evidence>
<dbReference type="InterPro" id="IPR036895">
    <property type="entry name" value="Uracil-DNA_glycosylase-like_sf"/>
</dbReference>
<evidence type="ECO:0000256" key="3">
    <source>
        <dbReference type="ARBA" id="ARBA00012030"/>
    </source>
</evidence>
<evidence type="ECO:0000256" key="8">
    <source>
        <dbReference type="ARBA" id="ARBA00022801"/>
    </source>
</evidence>
<evidence type="ECO:0000256" key="5">
    <source>
        <dbReference type="ARBA" id="ARBA00022485"/>
    </source>
</evidence>
<dbReference type="SMART" id="SM00986">
    <property type="entry name" value="UDG"/>
    <property type="match status" value="1"/>
</dbReference>
<evidence type="ECO:0000256" key="1">
    <source>
        <dbReference type="ARBA" id="ARBA00001400"/>
    </source>
</evidence>
<evidence type="ECO:0000256" key="9">
    <source>
        <dbReference type="ARBA" id="ARBA00023004"/>
    </source>
</evidence>
<dbReference type="Proteomes" id="UP000231407">
    <property type="component" value="Unassembled WGS sequence"/>
</dbReference>
<accession>A0A2M7AQX6</accession>